<dbReference type="EMBL" id="CM017619">
    <property type="protein sequence ID" value="TYI06338.1"/>
    <property type="molecule type" value="Genomic_DNA"/>
</dbReference>
<organism evidence="1 2">
    <name type="scientific">Gossypium tomentosum</name>
    <name type="common">Hawaiian cotton</name>
    <name type="synonym">Gossypium sandvicense</name>
    <dbReference type="NCBI Taxonomy" id="34277"/>
    <lineage>
        <taxon>Eukaryota</taxon>
        <taxon>Viridiplantae</taxon>
        <taxon>Streptophyta</taxon>
        <taxon>Embryophyta</taxon>
        <taxon>Tracheophyta</taxon>
        <taxon>Spermatophyta</taxon>
        <taxon>Magnoliopsida</taxon>
        <taxon>eudicotyledons</taxon>
        <taxon>Gunneridae</taxon>
        <taxon>Pentapetalae</taxon>
        <taxon>rosids</taxon>
        <taxon>malvids</taxon>
        <taxon>Malvales</taxon>
        <taxon>Malvaceae</taxon>
        <taxon>Malvoideae</taxon>
        <taxon>Gossypium</taxon>
    </lineage>
</organism>
<gene>
    <name evidence="1" type="ORF">ES332_A10G151800v1</name>
</gene>
<reference evidence="1 2" key="1">
    <citation type="submission" date="2019-07" db="EMBL/GenBank/DDBJ databases">
        <title>WGS assembly of Gossypium tomentosum.</title>
        <authorList>
            <person name="Chen Z.J."/>
            <person name="Sreedasyam A."/>
            <person name="Ando A."/>
            <person name="Song Q."/>
            <person name="De L."/>
            <person name="Hulse-Kemp A."/>
            <person name="Ding M."/>
            <person name="Ye W."/>
            <person name="Kirkbride R."/>
            <person name="Jenkins J."/>
            <person name="Plott C."/>
            <person name="Lovell J."/>
            <person name="Lin Y.-M."/>
            <person name="Vaughn R."/>
            <person name="Liu B."/>
            <person name="Li W."/>
            <person name="Simpson S."/>
            <person name="Scheffler B."/>
            <person name="Saski C."/>
            <person name="Grover C."/>
            <person name="Hu G."/>
            <person name="Conover J."/>
            <person name="Carlson J."/>
            <person name="Shu S."/>
            <person name="Boston L."/>
            <person name="Williams M."/>
            <person name="Peterson D."/>
            <person name="Mcgee K."/>
            <person name="Jones D."/>
            <person name="Wendel J."/>
            <person name="Stelly D."/>
            <person name="Grimwood J."/>
            <person name="Schmutz J."/>
        </authorList>
    </citation>
    <scope>NUCLEOTIDE SEQUENCE [LARGE SCALE GENOMIC DNA]</scope>
    <source>
        <strain evidence="1">7179.01</strain>
    </source>
</reference>
<evidence type="ECO:0000313" key="1">
    <source>
        <dbReference type="EMBL" id="TYI06338.1"/>
    </source>
</evidence>
<proteinExistence type="predicted"/>
<protein>
    <submittedName>
        <fullName evidence="1">Uncharacterized protein</fullName>
    </submittedName>
</protein>
<evidence type="ECO:0000313" key="2">
    <source>
        <dbReference type="Proteomes" id="UP000322667"/>
    </source>
</evidence>
<dbReference type="Proteomes" id="UP000322667">
    <property type="component" value="Chromosome A10"/>
</dbReference>
<name>A0A5D2NQ90_GOSTO</name>
<accession>A0A5D2NQ90</accession>
<keyword evidence="2" id="KW-1185">Reference proteome</keyword>
<dbReference type="AlphaFoldDB" id="A0A5D2NQ90"/>
<sequence>MHENTRGLKINKIKKKLNTPFHSHKSLVQWVGILNHKESKRKGSLSDLIFDEGETPTTYQQFRYVGRYATDVAWWSGAHLEGVVRNVRHLEADLVAAAEALETKVFCFLFFFCFVGL</sequence>